<dbReference type="KEGG" id="pfaa:MM59RIKEN_24780"/>
<dbReference type="EMBL" id="AP023420">
    <property type="protein sequence ID" value="BCK85159.1"/>
    <property type="molecule type" value="Genomic_DNA"/>
</dbReference>
<dbReference type="Proteomes" id="UP000679848">
    <property type="component" value="Chromosome"/>
</dbReference>
<dbReference type="AlphaFoldDB" id="A0A810QA89"/>
<organism evidence="1 2">
    <name type="scientific">Pusillibacter faecalis</name>
    <dbReference type="NCBI Taxonomy" id="2714358"/>
    <lineage>
        <taxon>Bacteria</taxon>
        <taxon>Bacillati</taxon>
        <taxon>Bacillota</taxon>
        <taxon>Clostridia</taxon>
        <taxon>Eubacteriales</taxon>
        <taxon>Oscillospiraceae</taxon>
        <taxon>Pusillibacter</taxon>
    </lineage>
</organism>
<accession>A0A810QA89</accession>
<evidence type="ECO:0008006" key="3">
    <source>
        <dbReference type="Google" id="ProtNLM"/>
    </source>
</evidence>
<evidence type="ECO:0000313" key="1">
    <source>
        <dbReference type="EMBL" id="BCK85159.1"/>
    </source>
</evidence>
<gene>
    <name evidence="1" type="ORF">MM59RIKEN_24780</name>
</gene>
<dbReference type="Pfam" id="PF13783">
    <property type="entry name" value="DUF4177"/>
    <property type="match status" value="1"/>
</dbReference>
<reference evidence="1" key="1">
    <citation type="submission" date="2020-09" db="EMBL/GenBank/DDBJ databases">
        <title>New species isolated from human feces.</title>
        <authorList>
            <person name="Kitahara M."/>
            <person name="Shigeno Y."/>
            <person name="Shime M."/>
            <person name="Matsumoto Y."/>
            <person name="Nakamura S."/>
            <person name="Motooka D."/>
            <person name="Fukuoka S."/>
            <person name="Nishikawa H."/>
            <person name="Benno Y."/>
        </authorList>
    </citation>
    <scope>NUCLEOTIDE SEQUENCE</scope>
    <source>
        <strain evidence="1">MM59</strain>
    </source>
</reference>
<proteinExistence type="predicted"/>
<name>A0A810QA89_9FIRM</name>
<keyword evidence="2" id="KW-1185">Reference proteome</keyword>
<evidence type="ECO:0000313" key="2">
    <source>
        <dbReference type="Proteomes" id="UP000679848"/>
    </source>
</evidence>
<protein>
    <recommendedName>
        <fullName evidence="3">DUF4177 domain-containing protein</fullName>
    </recommendedName>
</protein>
<dbReference type="RefSeq" id="WP_187030437.1">
    <property type="nucleotide sequence ID" value="NZ_AP023420.1"/>
</dbReference>
<dbReference type="InterPro" id="IPR025234">
    <property type="entry name" value="YjzH-like"/>
</dbReference>
<sequence>MRQYEYQFLEIPARKAGKTARGDAWRECQKVIAAEAQKGWRLKQVVVPFHEKMGIYGAWCYQIIFEREADQ</sequence>